<keyword evidence="2" id="KW-1185">Reference proteome</keyword>
<dbReference type="Proteomes" id="UP000235777">
    <property type="component" value="Unassembled WGS sequence"/>
</dbReference>
<proteinExistence type="predicted"/>
<protein>
    <submittedName>
        <fullName evidence="1">Uncharacterized protein</fullName>
    </submittedName>
</protein>
<dbReference type="EMBL" id="PNYC01000012">
    <property type="protein sequence ID" value="PMS35193.1"/>
    <property type="molecule type" value="Genomic_DNA"/>
</dbReference>
<sequence length="80" mass="8273">MDPAIIAPYSAAGRVYAGPRAFAAPVSSYGGGKVGIPSPALRHLRRACYTLGLVVEWKFGPIRSGIGWIGCESNIPSVGG</sequence>
<dbReference type="AlphaFoldDB" id="A0A2N7X0C5"/>
<accession>A0A2N7X0C5</accession>
<name>A0A2N7X0C5_9BURK</name>
<comment type="caution">
    <text evidence="1">The sequence shown here is derived from an EMBL/GenBank/DDBJ whole genome shotgun (WGS) entry which is preliminary data.</text>
</comment>
<evidence type="ECO:0000313" key="2">
    <source>
        <dbReference type="Proteomes" id="UP000235777"/>
    </source>
</evidence>
<gene>
    <name evidence="1" type="ORF">C0Z20_18910</name>
</gene>
<organism evidence="1 2">
    <name type="scientific">Trinickia symbiotica</name>
    <dbReference type="NCBI Taxonomy" id="863227"/>
    <lineage>
        <taxon>Bacteria</taxon>
        <taxon>Pseudomonadati</taxon>
        <taxon>Pseudomonadota</taxon>
        <taxon>Betaproteobacteria</taxon>
        <taxon>Burkholderiales</taxon>
        <taxon>Burkholderiaceae</taxon>
        <taxon>Trinickia</taxon>
    </lineage>
</organism>
<evidence type="ECO:0000313" key="1">
    <source>
        <dbReference type="EMBL" id="PMS35193.1"/>
    </source>
</evidence>
<reference evidence="1 2" key="1">
    <citation type="submission" date="2018-01" db="EMBL/GenBank/DDBJ databases">
        <title>Whole genome analyses suggest that Burkholderia sensu lato contains two further novel genera in the rhizoxinica-symbiotica group Mycetohabitans gen. nov., and Trinickia gen. nov.: implications for the evolution of diazotrophy and nodulation in the Burkholderiaceae.</title>
        <authorList>
            <person name="Estrada-de los Santos P."/>
            <person name="Palmer M."/>
            <person name="Chavez-Ramirez B."/>
            <person name="Beukes C."/>
            <person name="Steenkamp E.T."/>
            <person name="Hirsch A.M."/>
            <person name="Manyaka P."/>
            <person name="Maluk M."/>
            <person name="Lafos M."/>
            <person name="Crook M."/>
            <person name="Gross E."/>
            <person name="Simon M.F."/>
            <person name="Bueno dos Reis Junior F."/>
            <person name="Poole P.S."/>
            <person name="Venter S.N."/>
            <person name="James E.K."/>
        </authorList>
    </citation>
    <scope>NUCLEOTIDE SEQUENCE [LARGE SCALE GENOMIC DNA]</scope>
    <source>
        <strain evidence="1 2">JPY 581</strain>
    </source>
</reference>